<dbReference type="InterPro" id="IPR058525">
    <property type="entry name" value="DUF8212"/>
</dbReference>
<dbReference type="PANTHER" id="PTHR10622">
    <property type="entry name" value="HET DOMAIN-CONTAINING PROTEIN"/>
    <property type="match status" value="1"/>
</dbReference>
<accession>A0A7J6J4I5</accession>
<dbReference type="EMBL" id="ANPB02000004">
    <property type="protein sequence ID" value="KAF4484446.1"/>
    <property type="molecule type" value="Genomic_DNA"/>
</dbReference>
<dbReference type="RefSeq" id="XP_066008709.1">
    <property type="nucleotide sequence ID" value="XM_066151962.1"/>
</dbReference>
<evidence type="ECO:0000259" key="1">
    <source>
        <dbReference type="Pfam" id="PF26640"/>
    </source>
</evidence>
<dbReference type="PANTHER" id="PTHR10622:SF12">
    <property type="entry name" value="HET DOMAIN-CONTAINING PROTEIN"/>
    <property type="match status" value="1"/>
</dbReference>
<sequence length="113" mass="12605">MPLLYGEGSQAFVRLQEEIAKESNDLSLLAWRRFEWPSNSLGPQSTKRPGLPREPCGILAISPDDFHSSHDVILRRGVKYNPEFTITNKGLKITTEATSTVVPKTLSASYSEE</sequence>
<dbReference type="Proteomes" id="UP000011096">
    <property type="component" value="Unassembled WGS sequence"/>
</dbReference>
<dbReference type="OrthoDB" id="20872at2759"/>
<evidence type="ECO:0000313" key="2">
    <source>
        <dbReference type="EMBL" id="KAF4484446.1"/>
    </source>
</evidence>
<name>A0A7J6J4I5_COLFN</name>
<reference evidence="2 3" key="1">
    <citation type="submission" date="2012-08" db="EMBL/GenBank/DDBJ databases">
        <authorList>
            <person name="Gan P.H.P."/>
            <person name="Ikeda K."/>
            <person name="Irieda H."/>
            <person name="Narusaka M."/>
            <person name="O'Connell R.J."/>
            <person name="Narusaka Y."/>
            <person name="Takano Y."/>
            <person name="Kubo Y."/>
            <person name="Shirasu K."/>
        </authorList>
    </citation>
    <scope>NUCLEOTIDE SEQUENCE [LARGE SCALE GENOMIC DNA]</scope>
    <source>
        <strain evidence="2 3">Nara gc5</strain>
    </source>
</reference>
<organism evidence="2 3">
    <name type="scientific">Colletotrichum fructicola (strain Nara gc5)</name>
    <name type="common">Anthracnose fungus</name>
    <name type="synonym">Colletotrichum gloeosporioides (strain Nara gc5)</name>
    <dbReference type="NCBI Taxonomy" id="1213859"/>
    <lineage>
        <taxon>Eukaryota</taxon>
        <taxon>Fungi</taxon>
        <taxon>Dikarya</taxon>
        <taxon>Ascomycota</taxon>
        <taxon>Pezizomycotina</taxon>
        <taxon>Sordariomycetes</taxon>
        <taxon>Hypocreomycetidae</taxon>
        <taxon>Glomerellales</taxon>
        <taxon>Glomerellaceae</taxon>
        <taxon>Colletotrichum</taxon>
        <taxon>Colletotrichum gloeosporioides species complex</taxon>
    </lineage>
</organism>
<dbReference type="InParanoid" id="A0A7J6J4I5"/>
<dbReference type="AlphaFoldDB" id="A0A7J6J4I5"/>
<comment type="caution">
    <text evidence="2">The sequence shown here is derived from an EMBL/GenBank/DDBJ whole genome shotgun (WGS) entry which is preliminary data.</text>
</comment>
<feature type="domain" description="DUF8212" evidence="1">
    <location>
        <begin position="10"/>
        <end position="72"/>
    </location>
</feature>
<evidence type="ECO:0000313" key="3">
    <source>
        <dbReference type="Proteomes" id="UP000011096"/>
    </source>
</evidence>
<gene>
    <name evidence="2" type="ORF">CGGC5_v008077</name>
</gene>
<dbReference type="GeneID" id="43607314"/>
<reference evidence="2 3" key="2">
    <citation type="submission" date="2020-04" db="EMBL/GenBank/DDBJ databases">
        <title>Genome sequencing and assembly of multiple isolates from the Colletotrichum gloeosporioides species complex.</title>
        <authorList>
            <person name="Gan P."/>
            <person name="Shirasu K."/>
        </authorList>
    </citation>
    <scope>NUCLEOTIDE SEQUENCE [LARGE SCALE GENOMIC DNA]</scope>
    <source>
        <strain evidence="2 3">Nara gc5</strain>
    </source>
</reference>
<protein>
    <recommendedName>
        <fullName evidence="1">DUF8212 domain-containing protein</fullName>
    </recommendedName>
</protein>
<dbReference type="Pfam" id="PF26640">
    <property type="entry name" value="DUF8212"/>
    <property type="match status" value="1"/>
</dbReference>
<keyword evidence="3" id="KW-1185">Reference proteome</keyword>
<proteinExistence type="predicted"/>